<dbReference type="InterPro" id="IPR036280">
    <property type="entry name" value="Multihaem_cyt_sf"/>
</dbReference>
<dbReference type="RefSeq" id="WP_119112933.1">
    <property type="nucleotide sequence ID" value="NZ_CBCSEO010000021.1"/>
</dbReference>
<dbReference type="Pfam" id="PF03264">
    <property type="entry name" value="Cytochrom_NNT"/>
    <property type="match status" value="1"/>
</dbReference>
<evidence type="ECO:0000313" key="10">
    <source>
        <dbReference type="EMBL" id="RID84880.1"/>
    </source>
</evidence>
<dbReference type="AlphaFoldDB" id="A0A398BAG4"/>
<keyword evidence="8" id="KW-1133">Transmembrane helix</keyword>
<name>A0A398BAG4_9BACI</name>
<keyword evidence="6" id="KW-0249">Electron transport</keyword>
<evidence type="ECO:0000256" key="5">
    <source>
        <dbReference type="ARBA" id="ARBA00022729"/>
    </source>
</evidence>
<dbReference type="EMBL" id="QWVT01000018">
    <property type="protein sequence ID" value="RID84880.1"/>
    <property type="molecule type" value="Genomic_DNA"/>
</dbReference>
<evidence type="ECO:0000256" key="8">
    <source>
        <dbReference type="SAM" id="Phobius"/>
    </source>
</evidence>
<keyword evidence="7" id="KW-0408">Iron</keyword>
<dbReference type="SUPFAM" id="SSF48695">
    <property type="entry name" value="Multiheme cytochromes"/>
    <property type="match status" value="1"/>
</dbReference>
<dbReference type="Gene3D" id="1.10.3820.10">
    <property type="entry name" value="Di-heme elbow motif domain"/>
    <property type="match status" value="1"/>
</dbReference>
<dbReference type="Proteomes" id="UP000265816">
    <property type="component" value="Unassembled WGS sequence"/>
</dbReference>
<gene>
    <name evidence="10" type="ORF">D1970_11060</name>
</gene>
<keyword evidence="8" id="KW-0472">Membrane</keyword>
<dbReference type="GO" id="GO:0030313">
    <property type="term" value="C:cell envelope"/>
    <property type="evidence" value="ECO:0007669"/>
    <property type="project" value="UniProtKB-SubCell"/>
</dbReference>
<reference evidence="10 11" key="1">
    <citation type="submission" date="2018-08" db="EMBL/GenBank/DDBJ databases">
        <title>Bacillus jemisoniae sp. nov., Bacillus chryseoplanitiae sp. nov., Bacillus resnikiae sp. nov., and Bacillus frankliniae sp. nov., isolated from Viking spacecraft and associated surfaces.</title>
        <authorList>
            <person name="Seuylemezian A."/>
            <person name="Vaishampayan P."/>
        </authorList>
    </citation>
    <scope>NUCLEOTIDE SEQUENCE [LARGE SCALE GENOMIC DNA]</scope>
    <source>
        <strain evidence="10 11">JJ-247</strain>
    </source>
</reference>
<keyword evidence="11" id="KW-1185">Reference proteome</keyword>
<keyword evidence="4" id="KW-0479">Metal-binding</keyword>
<protein>
    <submittedName>
        <fullName evidence="10">Cytochrome C</fullName>
    </submittedName>
</protein>
<keyword evidence="2" id="KW-0813">Transport</keyword>
<dbReference type="OrthoDB" id="9791652at2"/>
<sequence>MDEHIEDKPTPPPSRFRKVFQKNWSKIAALTLIFTAILFGVGYIGLEGSSSSKFCSSCHEMKPEYYTWKASSHSEADCVSCHVDPGLENLAKAKADGAKEAVKSITSTYTAPIVMPKEIPDSACETCHNMNNRNTTPSGDLIIPHDRHKNKDIKCTQCHSGVAHGKIAERKVTFKTDYSKWDESLGNAMMSDRKYIKPEMKTCMECHSARKVSTACNTCHTTGMYPASHKKEDFKLASHGMDAKTQLKECNDCHEYMSTEEIKLFDDMPAHDKYLQAGRITDKQVSVKDYAKVNTFCEKCHMQPPPSHQKGFTAKHGAIADENPDKCLACHDYQNNGKTKNKIVTCNSCHPSNHSDSNWRVTHPVKIPNGGRPSTYCYSCHSKKNCTSCHQE</sequence>
<evidence type="ECO:0000256" key="1">
    <source>
        <dbReference type="ARBA" id="ARBA00004196"/>
    </source>
</evidence>
<dbReference type="InterPro" id="IPR038266">
    <property type="entry name" value="NapC/NirT_cytc_sf"/>
</dbReference>
<evidence type="ECO:0000256" key="6">
    <source>
        <dbReference type="ARBA" id="ARBA00022982"/>
    </source>
</evidence>
<evidence type="ECO:0000256" key="7">
    <source>
        <dbReference type="ARBA" id="ARBA00023004"/>
    </source>
</evidence>
<comment type="caution">
    <text evidence="10">The sequence shown here is derived from an EMBL/GenBank/DDBJ whole genome shotgun (WGS) entry which is preliminary data.</text>
</comment>
<proteinExistence type="predicted"/>
<organism evidence="10 11">
    <name type="scientific">Mesobacillus zeae</name>
    <dbReference type="NCBI Taxonomy" id="1917180"/>
    <lineage>
        <taxon>Bacteria</taxon>
        <taxon>Bacillati</taxon>
        <taxon>Bacillota</taxon>
        <taxon>Bacilli</taxon>
        <taxon>Bacillales</taxon>
        <taxon>Bacillaceae</taxon>
        <taxon>Mesobacillus</taxon>
    </lineage>
</organism>
<dbReference type="InterPro" id="IPR051829">
    <property type="entry name" value="Multiheme_Cytochr_ET"/>
</dbReference>
<evidence type="ECO:0000259" key="9">
    <source>
        <dbReference type="Pfam" id="PF03264"/>
    </source>
</evidence>
<evidence type="ECO:0000313" key="11">
    <source>
        <dbReference type="Proteomes" id="UP000265816"/>
    </source>
</evidence>
<evidence type="ECO:0000256" key="3">
    <source>
        <dbReference type="ARBA" id="ARBA00022617"/>
    </source>
</evidence>
<dbReference type="InterPro" id="IPR005126">
    <property type="entry name" value="NapC/NirT_cyt_c_N"/>
</dbReference>
<feature type="domain" description="NapC/NirT cytochrome c N-terminal" evidence="9">
    <location>
        <begin position="26"/>
        <end position="165"/>
    </location>
</feature>
<keyword evidence="5" id="KW-0732">Signal</keyword>
<feature type="transmembrane region" description="Helical" evidence="8">
    <location>
        <begin position="27"/>
        <end position="46"/>
    </location>
</feature>
<keyword evidence="3" id="KW-0349">Heme</keyword>
<keyword evidence="8" id="KW-0812">Transmembrane</keyword>
<accession>A0A398BAG4</accession>
<dbReference type="PANTHER" id="PTHR35038">
    <property type="entry name" value="DISSIMILATORY SULFITE REDUCTASE SIRA"/>
    <property type="match status" value="1"/>
</dbReference>
<comment type="subcellular location">
    <subcellularLocation>
        <location evidence="1">Cell envelope</location>
    </subcellularLocation>
</comment>
<evidence type="ECO:0000256" key="4">
    <source>
        <dbReference type="ARBA" id="ARBA00022723"/>
    </source>
</evidence>
<dbReference type="GO" id="GO:0046872">
    <property type="term" value="F:metal ion binding"/>
    <property type="evidence" value="ECO:0007669"/>
    <property type="project" value="UniProtKB-KW"/>
</dbReference>
<evidence type="ECO:0000256" key="2">
    <source>
        <dbReference type="ARBA" id="ARBA00022448"/>
    </source>
</evidence>